<protein>
    <submittedName>
        <fullName evidence="14">Diacylglycerol kinase family lipid kinase</fullName>
    </submittedName>
</protein>
<dbReference type="GO" id="GO:0016301">
    <property type="term" value="F:kinase activity"/>
    <property type="evidence" value="ECO:0007669"/>
    <property type="project" value="UniProtKB-KW"/>
</dbReference>
<evidence type="ECO:0000256" key="2">
    <source>
        <dbReference type="ARBA" id="ARBA00022516"/>
    </source>
</evidence>
<sequence>MDQITGESGRMVAGEPQGSCPDGGRRHVVVIYNPKAGQRRYPLYSAVLEGLKRRGVKVTVLETGARGDAEAFARHARQHSLMHTDDAPDAVVAAGGDGTINEVVNGMSGGTLPLAILPLGTANVLAAEIGLAVKPEIIAETIWRGPAIEARLGDVNGHRFTLMAGVGLDADVVASVDTRVKAWLGKGAYVLTTLHQLATYRPHYYRVAINGDTYRAASVVVAKAHYYGGTFVCAPDARLESDLLHVCLFERAGRWNAIRYAANMMTGRLPSAAGYRIIQTRAVSIWAEEGAYSGDPVQADGDIVTNLPASISLPSEPLRLVMPKQGS</sequence>
<evidence type="ECO:0000256" key="10">
    <source>
        <dbReference type="ARBA" id="ARBA00023209"/>
    </source>
</evidence>
<dbReference type="InterPro" id="IPR005218">
    <property type="entry name" value="Diacylglycerol/lipid_kinase"/>
</dbReference>
<keyword evidence="2" id="KW-0444">Lipid biosynthesis</keyword>
<keyword evidence="6 14" id="KW-0418">Kinase</keyword>
<dbReference type="PANTHER" id="PTHR12358">
    <property type="entry name" value="SPHINGOSINE KINASE"/>
    <property type="match status" value="1"/>
</dbReference>
<evidence type="ECO:0000256" key="1">
    <source>
        <dbReference type="ARBA" id="ARBA00001946"/>
    </source>
</evidence>
<keyword evidence="3" id="KW-0808">Transferase</keyword>
<keyword evidence="4" id="KW-0479">Metal-binding</keyword>
<evidence type="ECO:0000256" key="9">
    <source>
        <dbReference type="ARBA" id="ARBA00023098"/>
    </source>
</evidence>
<keyword evidence="8" id="KW-0460">Magnesium</keyword>
<dbReference type="RefSeq" id="WP_257766750.1">
    <property type="nucleotide sequence ID" value="NZ_CP102480.1"/>
</dbReference>
<gene>
    <name evidence="14" type="ORF">NUH88_12535</name>
</gene>
<dbReference type="PANTHER" id="PTHR12358:SF106">
    <property type="entry name" value="LIPID KINASE YEGS"/>
    <property type="match status" value="1"/>
</dbReference>
<evidence type="ECO:0000256" key="4">
    <source>
        <dbReference type="ARBA" id="ARBA00022723"/>
    </source>
</evidence>
<dbReference type="InterPro" id="IPR017438">
    <property type="entry name" value="ATP-NAD_kinase_N"/>
</dbReference>
<dbReference type="InterPro" id="IPR001206">
    <property type="entry name" value="Diacylglycerol_kinase_cat_dom"/>
</dbReference>
<proteinExistence type="predicted"/>
<keyword evidence="15" id="KW-1185">Reference proteome</keyword>
<dbReference type="SUPFAM" id="SSF111331">
    <property type="entry name" value="NAD kinase/diacylglycerol kinase-like"/>
    <property type="match status" value="1"/>
</dbReference>
<dbReference type="GO" id="GO:0005886">
    <property type="term" value="C:plasma membrane"/>
    <property type="evidence" value="ECO:0007669"/>
    <property type="project" value="TreeGrafter"/>
</dbReference>
<keyword evidence="5" id="KW-0547">Nucleotide-binding</keyword>
<evidence type="ECO:0000256" key="3">
    <source>
        <dbReference type="ARBA" id="ARBA00022679"/>
    </source>
</evidence>
<dbReference type="GO" id="GO:0005524">
    <property type="term" value="F:ATP binding"/>
    <property type="evidence" value="ECO:0007669"/>
    <property type="project" value="UniProtKB-KW"/>
</dbReference>
<keyword evidence="11" id="KW-1208">Phospholipid metabolism</keyword>
<keyword evidence="7" id="KW-0067">ATP-binding</keyword>
<dbReference type="SMART" id="SM00046">
    <property type="entry name" value="DAGKc"/>
    <property type="match status" value="1"/>
</dbReference>
<reference evidence="14" key="1">
    <citation type="submission" date="2022-08" db="EMBL/GenBank/DDBJ databases">
        <title>Nisaea acidiphila sp. nov., isolated from a marine algal debris and emended description of the genus Nisaea Urios et al. 2008.</title>
        <authorList>
            <person name="Kwon K."/>
        </authorList>
    </citation>
    <scope>NUCLEOTIDE SEQUENCE</scope>
    <source>
        <strain evidence="14">MEBiC11861</strain>
    </source>
</reference>
<dbReference type="GO" id="GO:0008654">
    <property type="term" value="P:phospholipid biosynthetic process"/>
    <property type="evidence" value="ECO:0007669"/>
    <property type="project" value="UniProtKB-KW"/>
</dbReference>
<feature type="region of interest" description="Disordered" evidence="12">
    <location>
        <begin position="1"/>
        <end position="20"/>
    </location>
</feature>
<evidence type="ECO:0000256" key="12">
    <source>
        <dbReference type="SAM" id="MobiDB-lite"/>
    </source>
</evidence>
<dbReference type="Pfam" id="PF19279">
    <property type="entry name" value="YegS_C"/>
    <property type="match status" value="1"/>
</dbReference>
<evidence type="ECO:0000256" key="5">
    <source>
        <dbReference type="ARBA" id="ARBA00022741"/>
    </source>
</evidence>
<dbReference type="Gene3D" id="2.60.200.40">
    <property type="match status" value="1"/>
</dbReference>
<evidence type="ECO:0000256" key="11">
    <source>
        <dbReference type="ARBA" id="ARBA00023264"/>
    </source>
</evidence>
<dbReference type="InterPro" id="IPR016064">
    <property type="entry name" value="NAD/diacylglycerol_kinase_sf"/>
</dbReference>
<name>A0A9J7AMR2_9PROT</name>
<keyword evidence="9" id="KW-0443">Lipid metabolism</keyword>
<dbReference type="GO" id="GO:0046872">
    <property type="term" value="F:metal ion binding"/>
    <property type="evidence" value="ECO:0007669"/>
    <property type="project" value="UniProtKB-KW"/>
</dbReference>
<evidence type="ECO:0000313" key="14">
    <source>
        <dbReference type="EMBL" id="UUX48242.1"/>
    </source>
</evidence>
<dbReference type="PROSITE" id="PS50146">
    <property type="entry name" value="DAGK"/>
    <property type="match status" value="1"/>
</dbReference>
<evidence type="ECO:0000313" key="15">
    <source>
        <dbReference type="Proteomes" id="UP001060336"/>
    </source>
</evidence>
<accession>A0A9J7AMR2</accession>
<dbReference type="Proteomes" id="UP001060336">
    <property type="component" value="Chromosome"/>
</dbReference>
<dbReference type="InterPro" id="IPR045540">
    <property type="entry name" value="YegS/DAGK_C"/>
</dbReference>
<keyword evidence="10" id="KW-0594">Phospholipid biosynthesis</keyword>
<evidence type="ECO:0000256" key="8">
    <source>
        <dbReference type="ARBA" id="ARBA00022842"/>
    </source>
</evidence>
<evidence type="ECO:0000256" key="6">
    <source>
        <dbReference type="ARBA" id="ARBA00022777"/>
    </source>
</evidence>
<comment type="cofactor">
    <cofactor evidence="1">
        <name>Mg(2+)</name>
        <dbReference type="ChEBI" id="CHEBI:18420"/>
    </cofactor>
</comment>
<dbReference type="Pfam" id="PF00781">
    <property type="entry name" value="DAGK_cat"/>
    <property type="match status" value="1"/>
</dbReference>
<dbReference type="NCBIfam" id="TIGR00147">
    <property type="entry name" value="YegS/Rv2252/BmrU family lipid kinase"/>
    <property type="match status" value="1"/>
</dbReference>
<dbReference type="InterPro" id="IPR050187">
    <property type="entry name" value="Lipid_Phosphate_FormReg"/>
</dbReference>
<dbReference type="AlphaFoldDB" id="A0A9J7AMR2"/>
<dbReference type="EMBL" id="CP102480">
    <property type="protein sequence ID" value="UUX48242.1"/>
    <property type="molecule type" value="Genomic_DNA"/>
</dbReference>
<organism evidence="14 15">
    <name type="scientific">Nisaea acidiphila</name>
    <dbReference type="NCBI Taxonomy" id="1862145"/>
    <lineage>
        <taxon>Bacteria</taxon>
        <taxon>Pseudomonadati</taxon>
        <taxon>Pseudomonadota</taxon>
        <taxon>Alphaproteobacteria</taxon>
        <taxon>Rhodospirillales</taxon>
        <taxon>Thalassobaculaceae</taxon>
        <taxon>Nisaea</taxon>
    </lineage>
</organism>
<evidence type="ECO:0000256" key="7">
    <source>
        <dbReference type="ARBA" id="ARBA00022840"/>
    </source>
</evidence>
<dbReference type="KEGG" id="naci:NUH88_12535"/>
<evidence type="ECO:0000259" key="13">
    <source>
        <dbReference type="PROSITE" id="PS50146"/>
    </source>
</evidence>
<dbReference type="Gene3D" id="3.40.50.10330">
    <property type="entry name" value="Probable inorganic polyphosphate/atp-NAD kinase, domain 1"/>
    <property type="match status" value="1"/>
</dbReference>
<feature type="domain" description="DAGKc" evidence="13">
    <location>
        <begin position="23"/>
        <end position="159"/>
    </location>
</feature>